<dbReference type="CDD" id="cd11642">
    <property type="entry name" value="SUMT"/>
    <property type="match status" value="1"/>
</dbReference>
<dbReference type="GO" id="GO:0032259">
    <property type="term" value="P:methylation"/>
    <property type="evidence" value="ECO:0007669"/>
    <property type="project" value="UniProtKB-KW"/>
</dbReference>
<proteinExistence type="inferred from homology"/>
<dbReference type="InterPro" id="IPR035996">
    <property type="entry name" value="4pyrrol_Methylase_sf"/>
</dbReference>
<dbReference type="InterPro" id="IPR014777">
    <property type="entry name" value="4pyrrole_Mease_sub1"/>
</dbReference>
<keyword evidence="6" id="KW-0627">Porphyrin biosynthesis</keyword>
<dbReference type="GO" id="GO:0004851">
    <property type="term" value="F:uroporphyrin-III C-methyltransferase activity"/>
    <property type="evidence" value="ECO:0007669"/>
    <property type="project" value="UniProtKB-EC"/>
</dbReference>
<evidence type="ECO:0000313" key="11">
    <source>
        <dbReference type="Proteomes" id="UP000076630"/>
    </source>
</evidence>
<organism evidence="10 11">
    <name type="scientific">Myroides marinus</name>
    <dbReference type="NCBI Taxonomy" id="703342"/>
    <lineage>
        <taxon>Bacteria</taxon>
        <taxon>Pseudomonadati</taxon>
        <taxon>Bacteroidota</taxon>
        <taxon>Flavobacteriia</taxon>
        <taxon>Flavobacteriales</taxon>
        <taxon>Flavobacteriaceae</taxon>
        <taxon>Myroides</taxon>
    </lineage>
</organism>
<dbReference type="RefSeq" id="WP_038988430.1">
    <property type="nucleotide sequence ID" value="NZ_JACAJY010000014.1"/>
</dbReference>
<dbReference type="PROSITE" id="PS00840">
    <property type="entry name" value="SUMT_2"/>
    <property type="match status" value="1"/>
</dbReference>
<evidence type="ECO:0000256" key="8">
    <source>
        <dbReference type="RuleBase" id="RU003960"/>
    </source>
</evidence>
<dbReference type="PANTHER" id="PTHR45790">
    <property type="entry name" value="SIROHEME SYNTHASE-RELATED"/>
    <property type="match status" value="1"/>
</dbReference>
<dbReference type="NCBIfam" id="NF004790">
    <property type="entry name" value="PRK06136.1"/>
    <property type="match status" value="1"/>
</dbReference>
<dbReference type="EC" id="2.1.1.107" evidence="2"/>
<dbReference type="PANTHER" id="PTHR45790:SF3">
    <property type="entry name" value="S-ADENOSYL-L-METHIONINE-DEPENDENT UROPORPHYRINOGEN III METHYLTRANSFERASE, CHLOROPLASTIC"/>
    <property type="match status" value="1"/>
</dbReference>
<evidence type="ECO:0000256" key="4">
    <source>
        <dbReference type="ARBA" id="ARBA00022679"/>
    </source>
</evidence>
<accession>A0A163W1C6</accession>
<dbReference type="InterPro" id="IPR003043">
    <property type="entry name" value="Uropor_MeTrfase_CS"/>
</dbReference>
<gene>
    <name evidence="10" type="ORF">AV926_16760</name>
</gene>
<dbReference type="InterPro" id="IPR006366">
    <property type="entry name" value="CobA/CysG_C"/>
</dbReference>
<evidence type="ECO:0000256" key="3">
    <source>
        <dbReference type="ARBA" id="ARBA00022603"/>
    </source>
</evidence>
<dbReference type="EMBL" id="LQNU01000081">
    <property type="protein sequence ID" value="KZE75706.1"/>
    <property type="molecule type" value="Genomic_DNA"/>
</dbReference>
<keyword evidence="3 8" id="KW-0489">Methyltransferase</keyword>
<dbReference type="InterPro" id="IPR014776">
    <property type="entry name" value="4pyrrole_Mease_sub2"/>
</dbReference>
<evidence type="ECO:0000313" key="10">
    <source>
        <dbReference type="EMBL" id="KZE75706.1"/>
    </source>
</evidence>
<evidence type="ECO:0000256" key="5">
    <source>
        <dbReference type="ARBA" id="ARBA00022691"/>
    </source>
</evidence>
<comment type="pathway">
    <text evidence="7">Porphyrin-containing compound metabolism; siroheme biosynthesis; precorrin-2 from uroporphyrinogen III: step 1/1.</text>
</comment>
<keyword evidence="11" id="KW-1185">Reference proteome</keyword>
<evidence type="ECO:0000256" key="1">
    <source>
        <dbReference type="ARBA" id="ARBA00005879"/>
    </source>
</evidence>
<dbReference type="SUPFAM" id="SSF53790">
    <property type="entry name" value="Tetrapyrrole methylase"/>
    <property type="match status" value="1"/>
</dbReference>
<evidence type="ECO:0000256" key="6">
    <source>
        <dbReference type="ARBA" id="ARBA00023244"/>
    </source>
</evidence>
<dbReference type="InterPro" id="IPR000878">
    <property type="entry name" value="4pyrrol_Mease"/>
</dbReference>
<comment type="caution">
    <text evidence="10">The sequence shown here is derived from an EMBL/GenBank/DDBJ whole genome shotgun (WGS) entry which is preliminary data.</text>
</comment>
<comment type="similarity">
    <text evidence="1 8">Belongs to the precorrin methyltransferase family.</text>
</comment>
<dbReference type="InterPro" id="IPR050161">
    <property type="entry name" value="Siro_Cobalamin_biosynth"/>
</dbReference>
<dbReference type="OrthoDB" id="9815856at2"/>
<evidence type="ECO:0000259" key="9">
    <source>
        <dbReference type="Pfam" id="PF00590"/>
    </source>
</evidence>
<sequence>MNSAKVILAGAGPGDPELISLKALRYLKTADVVLTDRLVSPELIKQNVSALSKVIYVGKQCSKGIHTAQKHINQLMVYYAKKGKTVLRLKGGDVSVFSNVLDELRVLKKNNISYEIIPGISCSLGAAAYSAIPLTAREYSRGVRFLTLFKTSDITSELWKDWAQTSDTLVFYMSGQKLKYLVETLLFYNVNKDKQIAVIEQASTEFQNTKVYSFNDIESIQTSEFKYVPTLIIIGKVVALHKEFAWKQEVVLPEVISYFDNHLKELQHAI</sequence>
<reference evidence="10 11" key="1">
    <citation type="submission" date="2016-01" db="EMBL/GenBank/DDBJ databases">
        <title>Whole genome sequencing of Myroides marinus L41.</title>
        <authorList>
            <person name="Hong K.W."/>
        </authorList>
    </citation>
    <scope>NUCLEOTIDE SEQUENCE [LARGE SCALE GENOMIC DNA]</scope>
    <source>
        <strain evidence="10 11">L41</strain>
    </source>
</reference>
<protein>
    <recommendedName>
        <fullName evidence="2">uroporphyrinogen-III C-methyltransferase</fullName>
        <ecNumber evidence="2">2.1.1.107</ecNumber>
    </recommendedName>
</protein>
<dbReference type="GO" id="GO:0019354">
    <property type="term" value="P:siroheme biosynthetic process"/>
    <property type="evidence" value="ECO:0007669"/>
    <property type="project" value="InterPro"/>
</dbReference>
<dbReference type="Proteomes" id="UP000076630">
    <property type="component" value="Unassembled WGS sequence"/>
</dbReference>
<dbReference type="AlphaFoldDB" id="A0A163W1C6"/>
<dbReference type="Pfam" id="PF00590">
    <property type="entry name" value="TP_methylase"/>
    <property type="match status" value="1"/>
</dbReference>
<feature type="domain" description="Tetrapyrrole methylase" evidence="9">
    <location>
        <begin position="5"/>
        <end position="211"/>
    </location>
</feature>
<keyword evidence="5" id="KW-0949">S-adenosyl-L-methionine</keyword>
<dbReference type="FunFam" id="3.40.1010.10:FF:000001">
    <property type="entry name" value="Siroheme synthase"/>
    <property type="match status" value="1"/>
</dbReference>
<dbReference type="NCBIfam" id="TIGR01469">
    <property type="entry name" value="cobA_cysG_Cterm"/>
    <property type="match status" value="1"/>
</dbReference>
<evidence type="ECO:0000256" key="2">
    <source>
        <dbReference type="ARBA" id="ARBA00012162"/>
    </source>
</evidence>
<evidence type="ECO:0000256" key="7">
    <source>
        <dbReference type="ARBA" id="ARBA00025705"/>
    </source>
</evidence>
<dbReference type="Gene3D" id="3.30.950.10">
    <property type="entry name" value="Methyltransferase, Cobalt-precorrin-4 Transmethylase, Domain 2"/>
    <property type="match status" value="1"/>
</dbReference>
<name>A0A163W1C6_9FLAO</name>
<dbReference type="Gene3D" id="3.40.1010.10">
    <property type="entry name" value="Cobalt-precorrin-4 Transmethylase, Domain 1"/>
    <property type="match status" value="1"/>
</dbReference>
<keyword evidence="4 8" id="KW-0808">Transferase</keyword>